<organism evidence="1 2">
    <name type="scientific">Vespula squamosa</name>
    <name type="common">Southern yellow jacket</name>
    <name type="synonym">Wasp</name>
    <dbReference type="NCBI Taxonomy" id="30214"/>
    <lineage>
        <taxon>Eukaryota</taxon>
        <taxon>Metazoa</taxon>
        <taxon>Ecdysozoa</taxon>
        <taxon>Arthropoda</taxon>
        <taxon>Hexapoda</taxon>
        <taxon>Insecta</taxon>
        <taxon>Pterygota</taxon>
        <taxon>Neoptera</taxon>
        <taxon>Endopterygota</taxon>
        <taxon>Hymenoptera</taxon>
        <taxon>Apocrita</taxon>
        <taxon>Aculeata</taxon>
        <taxon>Vespoidea</taxon>
        <taxon>Vespidae</taxon>
        <taxon>Vespinae</taxon>
        <taxon>Vespula</taxon>
    </lineage>
</organism>
<keyword evidence="2" id="KW-1185">Reference proteome</keyword>
<name>A0ABD2BR07_VESSQ</name>
<gene>
    <name evidence="1" type="ORF">V1478_002855</name>
</gene>
<evidence type="ECO:0000313" key="1">
    <source>
        <dbReference type="EMBL" id="KAL2735215.1"/>
    </source>
</evidence>
<sequence length="59" mass="6485">MNTCKALRDSNKWYMEISMHRLKALIVKPILAVGLNKSLPSGGTCTLCISLFSSTVRSV</sequence>
<evidence type="ECO:0000313" key="2">
    <source>
        <dbReference type="Proteomes" id="UP001607302"/>
    </source>
</evidence>
<accession>A0ABD2BR07</accession>
<protein>
    <submittedName>
        <fullName evidence="1">Uncharacterized protein</fullName>
    </submittedName>
</protein>
<dbReference type="AlphaFoldDB" id="A0ABD2BR07"/>
<dbReference type="EMBL" id="JAUDFV010000064">
    <property type="protein sequence ID" value="KAL2735215.1"/>
    <property type="molecule type" value="Genomic_DNA"/>
</dbReference>
<reference evidence="1 2" key="1">
    <citation type="journal article" date="2024" name="Ann. Entomol. Soc. Am.">
        <title>Genomic analyses of the southern and eastern yellowjacket wasps (Hymenoptera: Vespidae) reveal evolutionary signatures of social life.</title>
        <authorList>
            <person name="Catto M.A."/>
            <person name="Caine P.B."/>
            <person name="Orr S.E."/>
            <person name="Hunt B.G."/>
            <person name="Goodisman M.A.D."/>
        </authorList>
    </citation>
    <scope>NUCLEOTIDE SEQUENCE [LARGE SCALE GENOMIC DNA]</scope>
    <source>
        <strain evidence="1">233</strain>
        <tissue evidence="1">Head and thorax</tissue>
    </source>
</reference>
<dbReference type="Proteomes" id="UP001607302">
    <property type="component" value="Unassembled WGS sequence"/>
</dbReference>
<comment type="caution">
    <text evidence="1">The sequence shown here is derived from an EMBL/GenBank/DDBJ whole genome shotgun (WGS) entry which is preliminary data.</text>
</comment>
<proteinExistence type="predicted"/>